<dbReference type="AlphaFoldDB" id="A0A2K2HDZ1"/>
<evidence type="ECO:0000256" key="10">
    <source>
        <dbReference type="ARBA" id="ARBA00049229"/>
    </source>
</evidence>
<organism evidence="11 12">
    <name type="scientific">Geothermobacter hydrogeniphilus</name>
    <dbReference type="NCBI Taxonomy" id="1969733"/>
    <lineage>
        <taxon>Bacteria</taxon>
        <taxon>Pseudomonadati</taxon>
        <taxon>Thermodesulfobacteriota</taxon>
        <taxon>Desulfuromonadia</taxon>
        <taxon>Desulfuromonadales</taxon>
        <taxon>Geothermobacteraceae</taxon>
        <taxon>Geothermobacter</taxon>
    </lineage>
</organism>
<comment type="cofactor">
    <cofactor evidence="1">
        <name>pyridoxal 5'-phosphate</name>
        <dbReference type="ChEBI" id="CHEBI:597326"/>
    </cofactor>
</comment>
<evidence type="ECO:0000256" key="2">
    <source>
        <dbReference type="ARBA" id="ARBA00004824"/>
    </source>
</evidence>
<name>A0A2K2HDZ1_9BACT</name>
<dbReference type="InterPro" id="IPR043131">
    <property type="entry name" value="BCAT-like_N"/>
</dbReference>
<comment type="pathway">
    <text evidence="3">Amino-acid biosynthesis; L-valine biosynthesis; L-valine from pyruvate: step 4/4.</text>
</comment>
<protein>
    <recommendedName>
        <fullName evidence="6">branched-chain-amino-acid transaminase</fullName>
        <ecNumber evidence="6">2.6.1.42</ecNumber>
    </recommendedName>
</protein>
<dbReference type="CDD" id="cd00449">
    <property type="entry name" value="PLPDE_IV"/>
    <property type="match status" value="1"/>
</dbReference>
<dbReference type="InterPro" id="IPR043132">
    <property type="entry name" value="BCAT-like_C"/>
</dbReference>
<dbReference type="Gene3D" id="3.20.10.10">
    <property type="entry name" value="D-amino Acid Aminotransferase, subunit A, domain 2"/>
    <property type="match status" value="1"/>
</dbReference>
<dbReference type="InterPro" id="IPR036038">
    <property type="entry name" value="Aminotransferase-like"/>
</dbReference>
<proteinExistence type="inferred from homology"/>
<comment type="catalytic activity">
    <reaction evidence="10">
        <text>L-leucine + 2-oxoglutarate = 4-methyl-2-oxopentanoate + L-glutamate</text>
        <dbReference type="Rhea" id="RHEA:18321"/>
        <dbReference type="ChEBI" id="CHEBI:16810"/>
        <dbReference type="ChEBI" id="CHEBI:17865"/>
        <dbReference type="ChEBI" id="CHEBI:29985"/>
        <dbReference type="ChEBI" id="CHEBI:57427"/>
        <dbReference type="EC" id="2.6.1.42"/>
    </reaction>
</comment>
<evidence type="ECO:0000256" key="7">
    <source>
        <dbReference type="ARBA" id="ARBA00022898"/>
    </source>
</evidence>
<comment type="similarity">
    <text evidence="5">Belongs to the class-IV pyridoxal-phosphate-dependent aminotransferase family.</text>
</comment>
<dbReference type="SUPFAM" id="SSF56752">
    <property type="entry name" value="D-aminoacid aminotransferase-like PLP-dependent enzymes"/>
    <property type="match status" value="1"/>
</dbReference>
<accession>A0A2K2HDZ1</accession>
<evidence type="ECO:0000256" key="3">
    <source>
        <dbReference type="ARBA" id="ARBA00004931"/>
    </source>
</evidence>
<comment type="pathway">
    <text evidence="4">Amino-acid biosynthesis; L-leucine biosynthesis; L-leucine from 3-methyl-2-oxobutanoate: step 4/4.</text>
</comment>
<comment type="catalytic activity">
    <reaction evidence="8">
        <text>L-valine + 2-oxoglutarate = 3-methyl-2-oxobutanoate + L-glutamate</text>
        <dbReference type="Rhea" id="RHEA:24813"/>
        <dbReference type="ChEBI" id="CHEBI:11851"/>
        <dbReference type="ChEBI" id="CHEBI:16810"/>
        <dbReference type="ChEBI" id="CHEBI:29985"/>
        <dbReference type="ChEBI" id="CHEBI:57762"/>
        <dbReference type="EC" id="2.6.1.42"/>
    </reaction>
</comment>
<dbReference type="EMBL" id="PPFX01000002">
    <property type="protein sequence ID" value="PNU21522.1"/>
    <property type="molecule type" value="Genomic_DNA"/>
</dbReference>
<dbReference type="InterPro" id="IPR001544">
    <property type="entry name" value="Aminotrans_IV"/>
</dbReference>
<dbReference type="FunFam" id="3.20.10.10:FF:000002">
    <property type="entry name" value="D-alanine aminotransferase"/>
    <property type="match status" value="1"/>
</dbReference>
<evidence type="ECO:0000256" key="5">
    <source>
        <dbReference type="ARBA" id="ARBA00009320"/>
    </source>
</evidence>
<sequence>MAGVPGQGRRHGPDPGGTVRIIIRDGEPVTGSNLQVDVEDSGFLYGDSLFETLRAEQGELIWVGQHLERIETACRLSGIPFDRQLAQRGLDEVCRRSGKTTARVRLTVSRVGADGRPRQLVTACPYQPPATESYRNGVDCIYAANRRVNAVSHLPQMKRGNYADCLYASRQARAAGAFEALFLEPDGMLLEGAISNLFLLVDGVLLTPPAGDLVLPGTARAEILKAAKKIGLPVREQPLHRKRLDSAAEVMLSNSLFGLIPVRSIAGHNLPRGPIAATLRKQLGFPFDST</sequence>
<reference evidence="11 12" key="1">
    <citation type="journal article" date="2018" name="Genome Announc.">
        <title>Genome Sequence of Geothermobacter sp. HR-1 Iron Reducer from the Loihi Seamount.</title>
        <authorList>
            <person name="Smith H."/>
            <person name="Abuyen K."/>
            <person name="Tremblay J."/>
            <person name="Savalia P."/>
            <person name="Perez-Rodriguez I."/>
            <person name="Emerson D."/>
            <person name="Tully B."/>
            <person name="Amend J."/>
        </authorList>
    </citation>
    <scope>NUCLEOTIDE SEQUENCE [LARGE SCALE GENOMIC DNA]</scope>
    <source>
        <strain evidence="11 12">HR-1</strain>
    </source>
</reference>
<evidence type="ECO:0000256" key="4">
    <source>
        <dbReference type="ARBA" id="ARBA00005072"/>
    </source>
</evidence>
<dbReference type="Proteomes" id="UP000236340">
    <property type="component" value="Unassembled WGS sequence"/>
</dbReference>
<dbReference type="EC" id="2.6.1.42" evidence="6"/>
<evidence type="ECO:0000313" key="11">
    <source>
        <dbReference type="EMBL" id="PNU21522.1"/>
    </source>
</evidence>
<evidence type="ECO:0000313" key="12">
    <source>
        <dbReference type="Proteomes" id="UP000236340"/>
    </source>
</evidence>
<evidence type="ECO:0000256" key="9">
    <source>
        <dbReference type="ARBA" id="ARBA00048798"/>
    </source>
</evidence>
<gene>
    <name evidence="11" type="ORF">C2E25_01270</name>
</gene>
<evidence type="ECO:0000256" key="6">
    <source>
        <dbReference type="ARBA" id="ARBA00013053"/>
    </source>
</evidence>
<comment type="caution">
    <text evidence="11">The sequence shown here is derived from an EMBL/GenBank/DDBJ whole genome shotgun (WGS) entry which is preliminary data.</text>
</comment>
<dbReference type="PANTHER" id="PTHR42743">
    <property type="entry name" value="AMINO-ACID AMINOTRANSFERASE"/>
    <property type="match status" value="1"/>
</dbReference>
<keyword evidence="7" id="KW-0663">Pyridoxal phosphate</keyword>
<evidence type="ECO:0000256" key="1">
    <source>
        <dbReference type="ARBA" id="ARBA00001933"/>
    </source>
</evidence>
<dbReference type="PANTHER" id="PTHR42743:SF11">
    <property type="entry name" value="AMINODEOXYCHORISMATE LYASE"/>
    <property type="match status" value="1"/>
</dbReference>
<dbReference type="GO" id="GO:0046394">
    <property type="term" value="P:carboxylic acid biosynthetic process"/>
    <property type="evidence" value="ECO:0007669"/>
    <property type="project" value="UniProtKB-ARBA"/>
</dbReference>
<comment type="pathway">
    <text evidence="2">Amino-acid biosynthesis; L-isoleucine biosynthesis; L-isoleucine from 2-oxobutanoate: step 4/4.</text>
</comment>
<dbReference type="Pfam" id="PF01063">
    <property type="entry name" value="Aminotran_4"/>
    <property type="match status" value="1"/>
</dbReference>
<comment type="catalytic activity">
    <reaction evidence="9">
        <text>L-isoleucine + 2-oxoglutarate = (S)-3-methyl-2-oxopentanoate + L-glutamate</text>
        <dbReference type="Rhea" id="RHEA:24801"/>
        <dbReference type="ChEBI" id="CHEBI:16810"/>
        <dbReference type="ChEBI" id="CHEBI:29985"/>
        <dbReference type="ChEBI" id="CHEBI:35146"/>
        <dbReference type="ChEBI" id="CHEBI:58045"/>
        <dbReference type="EC" id="2.6.1.42"/>
    </reaction>
</comment>
<evidence type="ECO:0000256" key="8">
    <source>
        <dbReference type="ARBA" id="ARBA00048212"/>
    </source>
</evidence>
<dbReference type="Gene3D" id="3.30.470.10">
    <property type="match status" value="1"/>
</dbReference>
<dbReference type="GO" id="GO:0004084">
    <property type="term" value="F:branched-chain-amino-acid transaminase activity"/>
    <property type="evidence" value="ECO:0007669"/>
    <property type="project" value="UniProtKB-EC"/>
</dbReference>
<dbReference type="GO" id="GO:0008652">
    <property type="term" value="P:amino acid biosynthetic process"/>
    <property type="evidence" value="ECO:0007669"/>
    <property type="project" value="UniProtKB-ARBA"/>
</dbReference>
<dbReference type="InterPro" id="IPR050571">
    <property type="entry name" value="Class-IV_PLP-Dep_Aminotrnsfr"/>
</dbReference>